<dbReference type="KEGG" id="ssua:FPZ54_18515"/>
<dbReference type="RefSeq" id="WP_145849280.1">
    <property type="nucleotide sequence ID" value="NZ_CP042239.1"/>
</dbReference>
<protein>
    <submittedName>
        <fullName evidence="1">SapC family protein</fullName>
    </submittedName>
</protein>
<proteinExistence type="predicted"/>
<dbReference type="Pfam" id="PF07277">
    <property type="entry name" value="SapC"/>
    <property type="match status" value="1"/>
</dbReference>
<dbReference type="Proteomes" id="UP000318055">
    <property type="component" value="Chromosome"/>
</dbReference>
<dbReference type="OrthoDB" id="8888710at2"/>
<sequence>MTDHHVLTAENHRDLRVRTDRDAALGDAVMSCVTTPDEFRRVQSHYPILFRRNVERDEFVALALFGFEDGENLFLEDGRWDADYVPLAIDIQPFLIGAPAAGGTAKQVHVDMASPRIAAPDGEGVRVFDDHGRPTPYLETIAEQLGALDAGWQGSADFFAALRRHELLEPLTLEITLDDGSTNRLVGFHVIDEERLRGLDGDALGELHRDGHLMPLFMAMASLGNLSALIARRNRRMAHG</sequence>
<gene>
    <name evidence="1" type="ORF">FPZ54_18515</name>
</gene>
<name>A0A518RK21_9SPHN</name>
<keyword evidence="2" id="KW-1185">Reference proteome</keyword>
<dbReference type="AlphaFoldDB" id="A0A518RK21"/>
<reference evidence="1 2" key="1">
    <citation type="submission" date="2019-07" db="EMBL/GenBank/DDBJ databases">
        <title>Sphingomonas alkalisoli sp. nov., isolated from rhizosphere soil of Suaedae salsa.</title>
        <authorList>
            <person name="Zhang H."/>
            <person name="Xu L."/>
            <person name="Zhang J.-X."/>
            <person name="Sun J.-Q."/>
        </authorList>
    </citation>
    <scope>NUCLEOTIDE SEQUENCE [LARGE SCALE GENOMIC DNA]</scope>
    <source>
        <strain evidence="1 2">XS-10</strain>
    </source>
</reference>
<evidence type="ECO:0000313" key="1">
    <source>
        <dbReference type="EMBL" id="QDX27806.1"/>
    </source>
</evidence>
<dbReference type="InterPro" id="IPR010836">
    <property type="entry name" value="SapC"/>
</dbReference>
<evidence type="ECO:0000313" key="2">
    <source>
        <dbReference type="Proteomes" id="UP000318055"/>
    </source>
</evidence>
<accession>A0A518RK21</accession>
<dbReference type="EMBL" id="CP042239">
    <property type="protein sequence ID" value="QDX27806.1"/>
    <property type="molecule type" value="Genomic_DNA"/>
</dbReference>
<organism evidence="1 2">
    <name type="scientific">Sphingomonas suaedae</name>
    <dbReference type="NCBI Taxonomy" id="2599297"/>
    <lineage>
        <taxon>Bacteria</taxon>
        <taxon>Pseudomonadati</taxon>
        <taxon>Pseudomonadota</taxon>
        <taxon>Alphaproteobacteria</taxon>
        <taxon>Sphingomonadales</taxon>
        <taxon>Sphingomonadaceae</taxon>
        <taxon>Sphingomonas</taxon>
    </lineage>
</organism>